<evidence type="ECO:0008006" key="3">
    <source>
        <dbReference type="Google" id="ProtNLM"/>
    </source>
</evidence>
<reference evidence="1 2" key="1">
    <citation type="journal article" date="2018" name="Sci. Rep.">
        <title>Genomic signatures of local adaptation to the degree of environmental predictability in rotifers.</title>
        <authorList>
            <person name="Franch-Gras L."/>
            <person name="Hahn C."/>
            <person name="Garcia-Roger E.M."/>
            <person name="Carmona M.J."/>
            <person name="Serra M."/>
            <person name="Gomez A."/>
        </authorList>
    </citation>
    <scope>NUCLEOTIDE SEQUENCE [LARGE SCALE GENOMIC DNA]</scope>
    <source>
        <strain evidence="1">HYR1</strain>
    </source>
</reference>
<organism evidence="1 2">
    <name type="scientific">Brachionus plicatilis</name>
    <name type="common">Marine rotifer</name>
    <name type="synonym">Brachionus muelleri</name>
    <dbReference type="NCBI Taxonomy" id="10195"/>
    <lineage>
        <taxon>Eukaryota</taxon>
        <taxon>Metazoa</taxon>
        <taxon>Spiralia</taxon>
        <taxon>Gnathifera</taxon>
        <taxon>Rotifera</taxon>
        <taxon>Eurotatoria</taxon>
        <taxon>Monogononta</taxon>
        <taxon>Pseudotrocha</taxon>
        <taxon>Ploima</taxon>
        <taxon>Brachionidae</taxon>
        <taxon>Brachionus</taxon>
    </lineage>
</organism>
<dbReference type="Proteomes" id="UP000276133">
    <property type="component" value="Unassembled WGS sequence"/>
</dbReference>
<name>A0A3M7S109_BRAPC</name>
<evidence type="ECO:0000313" key="2">
    <source>
        <dbReference type="Proteomes" id="UP000276133"/>
    </source>
</evidence>
<gene>
    <name evidence="1" type="ORF">BpHYR1_010472</name>
</gene>
<keyword evidence="2" id="KW-1185">Reference proteome</keyword>
<proteinExistence type="predicted"/>
<dbReference type="EMBL" id="REGN01002239">
    <property type="protein sequence ID" value="RNA29320.1"/>
    <property type="molecule type" value="Genomic_DNA"/>
</dbReference>
<protein>
    <recommendedName>
        <fullName evidence="3">CCHC-type domain-containing protein</fullName>
    </recommendedName>
</protein>
<comment type="caution">
    <text evidence="1">The sequence shown here is derived from an EMBL/GenBank/DDBJ whole genome shotgun (WGS) entry which is preliminary data.</text>
</comment>
<evidence type="ECO:0000313" key="1">
    <source>
        <dbReference type="EMBL" id="RNA29320.1"/>
    </source>
</evidence>
<sequence length="251" mass="28906">DDLVKERFITGLSEKDVFWRVNVSNPKTCSEAYDFVVQTYARLQILNNNQKNQLAKKKTGNQKNGYQEVNKHVRLKNQIDQQAAKLCQFFGKYGHLRSDCFLRKKQMNAIIPEKRKQAVPSALQKKKKMCLYCGNSGLCSRLLFPKKSNENVYEVRNENKKQLVQVKKLKNCFDPHGNTCNPTLADKSMVSQEKEKTELVSNAASTVKETHLEPSSTVVCDQESYWVVPNSEIVPEWLEEGESCSRRRKQP</sequence>
<dbReference type="AlphaFoldDB" id="A0A3M7S109"/>
<feature type="non-terminal residue" evidence="1">
    <location>
        <position position="1"/>
    </location>
</feature>
<accession>A0A3M7S109</accession>